<evidence type="ECO:0000256" key="1">
    <source>
        <dbReference type="SAM" id="MobiDB-lite"/>
    </source>
</evidence>
<accession>E9IJ56</accession>
<organism>
    <name type="scientific">Solenopsis invicta</name>
    <name type="common">Red imported fire ant</name>
    <name type="synonym">Solenopsis wagneri</name>
    <dbReference type="NCBI Taxonomy" id="13686"/>
    <lineage>
        <taxon>Eukaryota</taxon>
        <taxon>Metazoa</taxon>
        <taxon>Ecdysozoa</taxon>
        <taxon>Arthropoda</taxon>
        <taxon>Hexapoda</taxon>
        <taxon>Insecta</taxon>
        <taxon>Pterygota</taxon>
        <taxon>Neoptera</taxon>
        <taxon>Endopterygota</taxon>
        <taxon>Hymenoptera</taxon>
        <taxon>Apocrita</taxon>
        <taxon>Aculeata</taxon>
        <taxon>Formicoidea</taxon>
        <taxon>Formicidae</taxon>
        <taxon>Myrmicinae</taxon>
        <taxon>Solenopsis</taxon>
    </lineage>
</organism>
<evidence type="ECO:0000313" key="2">
    <source>
        <dbReference type="EMBL" id="EFZ19397.1"/>
    </source>
</evidence>
<gene>
    <name evidence="2" type="ORF">SINV_05099</name>
</gene>
<reference evidence="2" key="1">
    <citation type="journal article" date="2011" name="Proc. Natl. Acad. Sci. U.S.A.">
        <title>The genome of the fire ant Solenopsis invicta.</title>
        <authorList>
            <person name="Wurm Y."/>
            <person name="Wang J."/>
            <person name="Riba-Grognuz O."/>
            <person name="Corona M."/>
            <person name="Nygaard S."/>
            <person name="Hunt B.G."/>
            <person name="Ingram K.K."/>
            <person name="Falquet L."/>
            <person name="Nipitwattanaphon M."/>
            <person name="Gotzek D."/>
            <person name="Dijkstra M.B."/>
            <person name="Oettler J."/>
            <person name="Comtesse F."/>
            <person name="Shih C.J."/>
            <person name="Wu W.J."/>
            <person name="Yang C.C."/>
            <person name="Thomas J."/>
            <person name="Beaudoing E."/>
            <person name="Pradervand S."/>
            <person name="Flegel V."/>
            <person name="Cook E.D."/>
            <person name="Fabbretti R."/>
            <person name="Stockinger H."/>
            <person name="Long L."/>
            <person name="Farmerie W.G."/>
            <person name="Oakey J."/>
            <person name="Boomsma J.J."/>
            <person name="Pamilo P."/>
            <person name="Yi S.V."/>
            <person name="Heinze J."/>
            <person name="Goodisman M.A."/>
            <person name="Farinelli L."/>
            <person name="Harshman K."/>
            <person name="Hulo N."/>
            <person name="Cerutti L."/>
            <person name="Xenarios I."/>
            <person name="Shoemaker D."/>
            <person name="Keller L."/>
        </authorList>
    </citation>
    <scope>NUCLEOTIDE SEQUENCE [LARGE SCALE GENOMIC DNA]</scope>
</reference>
<name>E9IJ56_SOLIN</name>
<feature type="compositionally biased region" description="Basic and acidic residues" evidence="1">
    <location>
        <begin position="1"/>
        <end position="37"/>
    </location>
</feature>
<feature type="region of interest" description="Disordered" evidence="1">
    <location>
        <begin position="1"/>
        <end position="61"/>
    </location>
</feature>
<feature type="compositionally biased region" description="Basic and acidic residues" evidence="1">
    <location>
        <begin position="45"/>
        <end position="61"/>
    </location>
</feature>
<dbReference type="AlphaFoldDB" id="E9IJ56"/>
<sequence length="71" mass="8126">MGIRERIGREKDDKERKEEGFWKGRQAVKDGERRGKSEDEEGGVEQEKRSSKDGKVNREGKKLCGYIGELG</sequence>
<protein>
    <submittedName>
        <fullName evidence="2">Uncharacterized protein</fullName>
    </submittedName>
</protein>
<proteinExistence type="predicted"/>
<feature type="non-terminal residue" evidence="2">
    <location>
        <position position="71"/>
    </location>
</feature>
<dbReference type="HOGENOM" id="CLU_2743218_0_0_1"/>
<dbReference type="EMBL" id="GL763671">
    <property type="protein sequence ID" value="EFZ19397.1"/>
    <property type="molecule type" value="Genomic_DNA"/>
</dbReference>